<keyword evidence="7" id="KW-0067">ATP-binding</keyword>
<keyword evidence="5" id="KW-0677">Repeat</keyword>
<keyword evidence="10" id="KW-0325">Glycoprotein</keyword>
<dbReference type="InterPro" id="IPR017871">
    <property type="entry name" value="ABC_transporter-like_CS"/>
</dbReference>
<dbReference type="GO" id="GO:0005524">
    <property type="term" value="F:ATP binding"/>
    <property type="evidence" value="ECO:0007669"/>
    <property type="project" value="UniProtKB-KW"/>
</dbReference>
<dbReference type="SMART" id="SM00382">
    <property type="entry name" value="AAA"/>
    <property type="match status" value="2"/>
</dbReference>
<dbReference type="Gene3D" id="3.40.50.300">
    <property type="entry name" value="P-loop containing nucleotide triphosphate hydrolases"/>
    <property type="match status" value="2"/>
</dbReference>
<organism evidence="14 15">
    <name type="scientific">Centaurea solstitialis</name>
    <name type="common">yellow star-thistle</name>
    <dbReference type="NCBI Taxonomy" id="347529"/>
    <lineage>
        <taxon>Eukaryota</taxon>
        <taxon>Viridiplantae</taxon>
        <taxon>Streptophyta</taxon>
        <taxon>Embryophyta</taxon>
        <taxon>Tracheophyta</taxon>
        <taxon>Spermatophyta</taxon>
        <taxon>Magnoliopsida</taxon>
        <taxon>eudicotyledons</taxon>
        <taxon>Gunneridae</taxon>
        <taxon>Pentapetalae</taxon>
        <taxon>asterids</taxon>
        <taxon>campanulids</taxon>
        <taxon>Asterales</taxon>
        <taxon>Asteraceae</taxon>
        <taxon>Carduoideae</taxon>
        <taxon>Cardueae</taxon>
        <taxon>Centaureinae</taxon>
        <taxon>Centaurea</taxon>
    </lineage>
</organism>
<dbReference type="SUPFAM" id="SSF90123">
    <property type="entry name" value="ABC transporter transmembrane region"/>
    <property type="match status" value="1"/>
</dbReference>
<dbReference type="InterPro" id="IPR036640">
    <property type="entry name" value="ABC1_TM_sf"/>
</dbReference>
<evidence type="ECO:0000256" key="4">
    <source>
        <dbReference type="ARBA" id="ARBA00022692"/>
    </source>
</evidence>
<keyword evidence="15" id="KW-1185">Reference proteome</keyword>
<comment type="caution">
    <text evidence="14">The sequence shown here is derived from an EMBL/GenBank/DDBJ whole genome shotgun (WGS) entry which is preliminary data.</text>
</comment>
<feature type="transmembrane region" description="Helical" evidence="11">
    <location>
        <begin position="381"/>
        <end position="404"/>
    </location>
</feature>
<evidence type="ECO:0000256" key="5">
    <source>
        <dbReference type="ARBA" id="ARBA00022737"/>
    </source>
</evidence>
<gene>
    <name evidence="14" type="ORF">OSB04_012531</name>
</gene>
<evidence type="ECO:0000256" key="6">
    <source>
        <dbReference type="ARBA" id="ARBA00022741"/>
    </source>
</evidence>
<evidence type="ECO:0000256" key="3">
    <source>
        <dbReference type="ARBA" id="ARBA00022448"/>
    </source>
</evidence>
<evidence type="ECO:0000259" key="13">
    <source>
        <dbReference type="PROSITE" id="PS50929"/>
    </source>
</evidence>
<dbReference type="FunFam" id="3.40.50.300:FF:000066">
    <property type="entry name" value="ABC transporter B family member 1"/>
    <property type="match status" value="2"/>
</dbReference>
<dbReference type="CDD" id="cd03249">
    <property type="entry name" value="ABC_MTABC3_MDL1_MDL2"/>
    <property type="match status" value="2"/>
</dbReference>
<feature type="transmembrane region" description="Helical" evidence="11">
    <location>
        <begin position="511"/>
        <end position="539"/>
    </location>
</feature>
<keyword evidence="6" id="KW-0547">Nucleotide-binding</keyword>
<comment type="similarity">
    <text evidence="2">Belongs to the ABC transporter superfamily. ABCB family. Multidrug resistance exporter (TC 3.A.1.201) subfamily.</text>
</comment>
<evidence type="ECO:0000256" key="10">
    <source>
        <dbReference type="ARBA" id="ARBA00023180"/>
    </source>
</evidence>
<dbReference type="Pfam" id="PF00664">
    <property type="entry name" value="ABC_membrane"/>
    <property type="match status" value="1"/>
</dbReference>
<proteinExistence type="inferred from homology"/>
<dbReference type="FunFam" id="1.20.1560.10:FF:000009">
    <property type="entry name" value="ABC transporter B family member 1"/>
    <property type="match status" value="1"/>
</dbReference>
<comment type="subcellular location">
    <subcellularLocation>
        <location evidence="1">Cell membrane</location>
        <topology evidence="1">Multi-pass membrane protein</topology>
    </subcellularLocation>
</comment>
<evidence type="ECO:0000313" key="14">
    <source>
        <dbReference type="EMBL" id="KAJ9557917.1"/>
    </source>
</evidence>
<feature type="transmembrane region" description="Helical" evidence="11">
    <location>
        <begin position="425"/>
        <end position="448"/>
    </location>
</feature>
<dbReference type="PROSITE" id="PS00211">
    <property type="entry name" value="ABC_TRANSPORTER_1"/>
    <property type="match status" value="2"/>
</dbReference>
<evidence type="ECO:0000256" key="9">
    <source>
        <dbReference type="ARBA" id="ARBA00023136"/>
    </source>
</evidence>
<feature type="domain" description="ABC transmembrane type-1" evidence="13">
    <location>
        <begin position="385"/>
        <end position="671"/>
    </location>
</feature>
<evidence type="ECO:0000256" key="11">
    <source>
        <dbReference type="SAM" id="Phobius"/>
    </source>
</evidence>
<accession>A0AA38WE25</accession>
<dbReference type="InterPro" id="IPR027417">
    <property type="entry name" value="P-loop_NTPase"/>
</dbReference>
<sequence>MMAMMFGAFSLGQTSPCLSAFAQGRAAAYTMFETINRKPNIYAYDGEGIVSEDIKGEIELKDVYFRYPARPNVQILSGFSLHIPSGMTAALVGQSGNGKSTVISLLERFYDPESGQVLIDGVNLKNLQLKWIRSKMALVSQEPVLFTTTIRENIMYGKENATNEEIEAAIELAHASNFINKLPRGLDTMVGEHGTQLSGGQKQRIAIARAILKDPRILLLDEATSALDAESERLVQNALDTVMASRTTVVIAHRLSTIRNAQLIAVVHAGKLLEKGNHEELIKVPNGAYAQLVQMQSGKNHQAEEAQVAIEVELEDIQQSSFAGSSVKRSPINHGSLADTICAMNTQEMGTVSEHKEDTTGPERVKSIPIKRIAYLNKPELLVLFLGSIAAIARGVLYPIHGLIMSSAIKIFYEPPNKLRKGSDFWALMYVGVGVCSLLIVPLQNYFFGVAGGNLIQRIRSLSFRKIVHQEMSWFDKPEHSSGAVGARLATDASMMRNIVGDALALVVQNVAMIASGLVIAFTANWILALLILVLMPLLGMQGYIQLRFYKSISAGAKAMYEEASQVASDAVGNIRTISSFGAEERVIDLYQKKCEKPIKQAVKSGIVNGASFGISSFVLYSSTSLFFYIGSILQQHGRITFKEIFRVFFCLSTLSSGLSQSATLLSDLNKARESIVSIFEILDSKPEIDSSIESGTTLDQVKGDVELQNVSFKYPTRPDIQVFKDLSLTIPSGKTVALVGESGSGKSTIISLLERFYNPCSGHIYLDSIDIQTFKISWLRQQLGLVSQEPILFNETIRANIAYGKQGGATEEEIIKAAKASNAHNFISALPHGYDTTVGGRGEQMSGGQKQRIAIARAILKDPKVLLLDEATSALDAESEHIVQDALDTVMIGRTTIVVAHKLSTIEGADIIAVVKDGMIVEEGRHDELMNISGGVYASLAALQTTSI</sequence>
<dbReference type="PANTHER" id="PTHR43394">
    <property type="entry name" value="ATP-DEPENDENT PERMEASE MDL1, MITOCHONDRIAL"/>
    <property type="match status" value="1"/>
</dbReference>
<feature type="domain" description="ABC transporter" evidence="12">
    <location>
        <begin position="58"/>
        <end position="294"/>
    </location>
</feature>
<name>A0AA38WE25_9ASTR</name>
<evidence type="ECO:0000259" key="12">
    <source>
        <dbReference type="PROSITE" id="PS50893"/>
    </source>
</evidence>
<feature type="domain" description="ABC transporter" evidence="12">
    <location>
        <begin position="706"/>
        <end position="943"/>
    </location>
</feature>
<dbReference type="GO" id="GO:0005886">
    <property type="term" value="C:plasma membrane"/>
    <property type="evidence" value="ECO:0007669"/>
    <property type="project" value="UniProtKB-SubCell"/>
</dbReference>
<dbReference type="GO" id="GO:0016887">
    <property type="term" value="F:ATP hydrolysis activity"/>
    <property type="evidence" value="ECO:0007669"/>
    <property type="project" value="InterPro"/>
</dbReference>
<dbReference type="InterPro" id="IPR003439">
    <property type="entry name" value="ABC_transporter-like_ATP-bd"/>
</dbReference>
<evidence type="ECO:0000256" key="2">
    <source>
        <dbReference type="ARBA" id="ARBA00007577"/>
    </source>
</evidence>
<keyword evidence="8 11" id="KW-1133">Transmembrane helix</keyword>
<protein>
    <submittedName>
        <fullName evidence="14">Uncharacterized protein</fullName>
    </submittedName>
</protein>
<dbReference type="GO" id="GO:0010329">
    <property type="term" value="F:auxin efflux transmembrane transporter activity"/>
    <property type="evidence" value="ECO:0007669"/>
    <property type="project" value="UniProtKB-ARBA"/>
</dbReference>
<dbReference type="PROSITE" id="PS50893">
    <property type="entry name" value="ABC_TRANSPORTER_2"/>
    <property type="match status" value="2"/>
</dbReference>
<dbReference type="InterPro" id="IPR011527">
    <property type="entry name" value="ABC1_TM_dom"/>
</dbReference>
<dbReference type="CDD" id="cd18578">
    <property type="entry name" value="ABC_6TM_Pgp_ABCB1_D2_like"/>
    <property type="match status" value="1"/>
</dbReference>
<evidence type="ECO:0000256" key="7">
    <source>
        <dbReference type="ARBA" id="ARBA00022840"/>
    </source>
</evidence>
<dbReference type="InterPro" id="IPR003593">
    <property type="entry name" value="AAA+_ATPase"/>
</dbReference>
<dbReference type="GO" id="GO:0010328">
    <property type="term" value="F:auxin influx transmembrane transporter activity"/>
    <property type="evidence" value="ECO:0007669"/>
    <property type="project" value="UniProtKB-ARBA"/>
</dbReference>
<dbReference type="Gene3D" id="1.20.1560.10">
    <property type="entry name" value="ABC transporter type 1, transmembrane domain"/>
    <property type="match status" value="1"/>
</dbReference>
<dbReference type="GO" id="GO:0090374">
    <property type="term" value="P:oligopeptide export from mitochondrion"/>
    <property type="evidence" value="ECO:0007669"/>
    <property type="project" value="TreeGrafter"/>
</dbReference>
<keyword evidence="4 11" id="KW-0812">Transmembrane</keyword>
<dbReference type="GO" id="GO:0015421">
    <property type="term" value="F:ABC-type oligopeptide transporter activity"/>
    <property type="evidence" value="ECO:0007669"/>
    <property type="project" value="TreeGrafter"/>
</dbReference>
<evidence type="ECO:0000256" key="8">
    <source>
        <dbReference type="ARBA" id="ARBA00022989"/>
    </source>
</evidence>
<dbReference type="PANTHER" id="PTHR43394:SF18">
    <property type="entry name" value="ABC TRANSPORTER B FAMILY MEMBER 11-LIKE"/>
    <property type="match status" value="1"/>
</dbReference>
<dbReference type="SUPFAM" id="SSF52540">
    <property type="entry name" value="P-loop containing nucleoside triphosphate hydrolases"/>
    <property type="match status" value="2"/>
</dbReference>
<dbReference type="InterPro" id="IPR039421">
    <property type="entry name" value="Type_1_exporter"/>
</dbReference>
<dbReference type="EMBL" id="JARYMX010000003">
    <property type="protein sequence ID" value="KAJ9557917.1"/>
    <property type="molecule type" value="Genomic_DNA"/>
</dbReference>
<evidence type="ECO:0000313" key="15">
    <source>
        <dbReference type="Proteomes" id="UP001172457"/>
    </source>
</evidence>
<dbReference type="AlphaFoldDB" id="A0AA38WE25"/>
<dbReference type="Proteomes" id="UP001172457">
    <property type="component" value="Chromosome 3"/>
</dbReference>
<dbReference type="GO" id="GO:0005743">
    <property type="term" value="C:mitochondrial inner membrane"/>
    <property type="evidence" value="ECO:0007669"/>
    <property type="project" value="TreeGrafter"/>
</dbReference>
<keyword evidence="9 11" id="KW-0472">Membrane</keyword>
<dbReference type="PROSITE" id="PS50929">
    <property type="entry name" value="ABC_TM1F"/>
    <property type="match status" value="1"/>
</dbReference>
<keyword evidence="3" id="KW-0813">Transport</keyword>
<reference evidence="14" key="1">
    <citation type="submission" date="2023-03" db="EMBL/GenBank/DDBJ databases">
        <title>Chromosome-scale reference genome and RAD-based genetic map of yellow starthistle (Centaurea solstitialis) reveal putative structural variation and QTLs associated with invader traits.</title>
        <authorList>
            <person name="Reatini B."/>
            <person name="Cang F.A."/>
            <person name="Jiang Q."/>
            <person name="Mckibben M.T.W."/>
            <person name="Barker M.S."/>
            <person name="Rieseberg L.H."/>
            <person name="Dlugosch K.M."/>
        </authorList>
    </citation>
    <scope>NUCLEOTIDE SEQUENCE</scope>
    <source>
        <strain evidence="14">CAN-66</strain>
        <tissue evidence="14">Leaf</tissue>
    </source>
</reference>
<dbReference type="Pfam" id="PF00005">
    <property type="entry name" value="ABC_tran"/>
    <property type="match status" value="2"/>
</dbReference>
<evidence type="ECO:0000256" key="1">
    <source>
        <dbReference type="ARBA" id="ARBA00004651"/>
    </source>
</evidence>